<protein>
    <submittedName>
        <fullName evidence="1">Uncharacterized protein</fullName>
    </submittedName>
</protein>
<evidence type="ECO:0000313" key="2">
    <source>
        <dbReference type="Proteomes" id="UP000076761"/>
    </source>
</evidence>
<keyword evidence="2" id="KW-1185">Reference proteome</keyword>
<proteinExistence type="predicted"/>
<gene>
    <name evidence="1" type="ORF">NEOLEDRAFT_1131484</name>
</gene>
<dbReference type="InParanoid" id="A0A165TPM6"/>
<dbReference type="Proteomes" id="UP000076761">
    <property type="component" value="Unassembled WGS sequence"/>
</dbReference>
<organism evidence="1 2">
    <name type="scientific">Neolentinus lepideus HHB14362 ss-1</name>
    <dbReference type="NCBI Taxonomy" id="1314782"/>
    <lineage>
        <taxon>Eukaryota</taxon>
        <taxon>Fungi</taxon>
        <taxon>Dikarya</taxon>
        <taxon>Basidiomycota</taxon>
        <taxon>Agaricomycotina</taxon>
        <taxon>Agaricomycetes</taxon>
        <taxon>Gloeophyllales</taxon>
        <taxon>Gloeophyllaceae</taxon>
        <taxon>Neolentinus</taxon>
    </lineage>
</organism>
<dbReference type="EMBL" id="KV425564">
    <property type="protein sequence ID" value="KZT26984.1"/>
    <property type="molecule type" value="Genomic_DNA"/>
</dbReference>
<dbReference type="AlphaFoldDB" id="A0A165TPM6"/>
<accession>A0A165TPM6</accession>
<sequence>METRIGWITPRRKIRCIVVYPWSEKPWNRDGLGSVDPSSYSTGKAHNSPSRCGLEAYVLAPRSVTSESELAGKLAGGRRQCIPDIRSEALPSWYFFVRCETLIALIKRVGCNEKYDIARTFLDAIITVDWRPDLAEDTQHQEYTRASLSIRT</sequence>
<reference evidence="1 2" key="1">
    <citation type="journal article" date="2016" name="Mol. Biol. Evol.">
        <title>Comparative Genomics of Early-Diverging Mushroom-Forming Fungi Provides Insights into the Origins of Lignocellulose Decay Capabilities.</title>
        <authorList>
            <person name="Nagy L.G."/>
            <person name="Riley R."/>
            <person name="Tritt A."/>
            <person name="Adam C."/>
            <person name="Daum C."/>
            <person name="Floudas D."/>
            <person name="Sun H."/>
            <person name="Yadav J.S."/>
            <person name="Pangilinan J."/>
            <person name="Larsson K.H."/>
            <person name="Matsuura K."/>
            <person name="Barry K."/>
            <person name="Labutti K."/>
            <person name="Kuo R."/>
            <person name="Ohm R.A."/>
            <person name="Bhattacharya S.S."/>
            <person name="Shirouzu T."/>
            <person name="Yoshinaga Y."/>
            <person name="Martin F.M."/>
            <person name="Grigoriev I.V."/>
            <person name="Hibbett D.S."/>
        </authorList>
    </citation>
    <scope>NUCLEOTIDE SEQUENCE [LARGE SCALE GENOMIC DNA]</scope>
    <source>
        <strain evidence="1 2">HHB14362 ss-1</strain>
    </source>
</reference>
<evidence type="ECO:0000313" key="1">
    <source>
        <dbReference type="EMBL" id="KZT26984.1"/>
    </source>
</evidence>
<name>A0A165TPM6_9AGAM</name>